<dbReference type="RefSeq" id="WP_380674118.1">
    <property type="nucleotide sequence ID" value="NZ_CP173186.1"/>
</dbReference>
<evidence type="ECO:0000259" key="8">
    <source>
        <dbReference type="Pfam" id="PF17042"/>
    </source>
</evidence>
<evidence type="ECO:0000256" key="5">
    <source>
        <dbReference type="ARBA" id="ARBA00022840"/>
    </source>
</evidence>
<evidence type="ECO:0000256" key="6">
    <source>
        <dbReference type="ARBA" id="ARBA00023277"/>
    </source>
</evidence>
<keyword evidence="4 9" id="KW-0418">Kinase</keyword>
<comment type="caution">
    <text evidence="9">The sequence shown here is derived from an EMBL/GenBank/DDBJ whole genome shotgun (WGS) entry which is preliminary data.</text>
</comment>
<feature type="domain" description="Four-carbon acid sugar kinase nucleotide binding" evidence="8">
    <location>
        <begin position="240"/>
        <end position="409"/>
    </location>
</feature>
<dbReference type="EC" id="2.7.1.-" evidence="9"/>
<dbReference type="Proteomes" id="UP001589792">
    <property type="component" value="Unassembled WGS sequence"/>
</dbReference>
<dbReference type="InterPro" id="IPR010737">
    <property type="entry name" value="4-carb_acid_sugar_kinase_N"/>
</dbReference>
<organism evidence="9 10">
    <name type="scientific">Serratia aquatilis</name>
    <dbReference type="NCBI Taxonomy" id="1737515"/>
    <lineage>
        <taxon>Bacteria</taxon>
        <taxon>Pseudomonadati</taxon>
        <taxon>Pseudomonadota</taxon>
        <taxon>Gammaproteobacteria</taxon>
        <taxon>Enterobacterales</taxon>
        <taxon>Yersiniaceae</taxon>
        <taxon>Serratia</taxon>
    </lineage>
</organism>
<dbReference type="Pfam" id="PF17042">
    <property type="entry name" value="NBD_C"/>
    <property type="match status" value="1"/>
</dbReference>
<dbReference type="Pfam" id="PF07005">
    <property type="entry name" value="SBD_N"/>
    <property type="match status" value="1"/>
</dbReference>
<dbReference type="Gene3D" id="3.40.50.10840">
    <property type="entry name" value="Putative sugar-binding, N-terminal domain"/>
    <property type="match status" value="1"/>
</dbReference>
<dbReference type="InterPro" id="IPR042213">
    <property type="entry name" value="NBD_C_sf"/>
</dbReference>
<dbReference type="InterPro" id="IPR037051">
    <property type="entry name" value="4-carb_acid_sugar_kinase_N_sf"/>
</dbReference>
<gene>
    <name evidence="9" type="ORF">ACFFJ3_07950</name>
</gene>
<dbReference type="GO" id="GO:0016301">
    <property type="term" value="F:kinase activity"/>
    <property type="evidence" value="ECO:0007669"/>
    <property type="project" value="UniProtKB-KW"/>
</dbReference>
<keyword evidence="6" id="KW-0119">Carbohydrate metabolism</keyword>
<name>A0ABV6EBR3_9GAMM</name>
<feature type="domain" description="Four-carbon acid sugar kinase N-terminal" evidence="7">
    <location>
        <begin position="3"/>
        <end position="225"/>
    </location>
</feature>
<dbReference type="InterPro" id="IPR031475">
    <property type="entry name" value="NBD_C"/>
</dbReference>
<evidence type="ECO:0000313" key="9">
    <source>
        <dbReference type="EMBL" id="MFC0226429.1"/>
    </source>
</evidence>
<accession>A0ABV6EBR3</accession>
<dbReference type="Gene3D" id="3.40.980.20">
    <property type="entry name" value="Four-carbon acid sugar kinase, nucleotide binding domain"/>
    <property type="match status" value="1"/>
</dbReference>
<evidence type="ECO:0000256" key="1">
    <source>
        <dbReference type="ARBA" id="ARBA00005715"/>
    </source>
</evidence>
<proteinExistence type="inferred from homology"/>
<comment type="similarity">
    <text evidence="1">Belongs to the four-carbon acid sugar kinase family.</text>
</comment>
<keyword evidence="5" id="KW-0067">ATP-binding</keyword>
<evidence type="ECO:0000256" key="2">
    <source>
        <dbReference type="ARBA" id="ARBA00022679"/>
    </source>
</evidence>
<evidence type="ECO:0000256" key="4">
    <source>
        <dbReference type="ARBA" id="ARBA00022777"/>
    </source>
</evidence>
<evidence type="ECO:0000259" key="7">
    <source>
        <dbReference type="Pfam" id="PF07005"/>
    </source>
</evidence>
<protein>
    <submittedName>
        <fullName evidence="9">Four-carbon acid sugar kinase family protein</fullName>
        <ecNumber evidence="9">2.7.1.-</ecNumber>
    </submittedName>
</protein>
<reference evidence="9 10" key="1">
    <citation type="submission" date="2024-09" db="EMBL/GenBank/DDBJ databases">
        <authorList>
            <person name="Sun Q."/>
            <person name="Mori K."/>
        </authorList>
    </citation>
    <scope>NUCLEOTIDE SEQUENCE [LARGE SCALE GENOMIC DNA]</scope>
    <source>
        <strain evidence="9 10">CCM 8626</strain>
    </source>
</reference>
<evidence type="ECO:0000313" key="10">
    <source>
        <dbReference type="Proteomes" id="UP001589792"/>
    </source>
</evidence>
<keyword evidence="2 9" id="KW-0808">Transferase</keyword>
<dbReference type="EMBL" id="JBHLXG010000005">
    <property type="protein sequence ID" value="MFC0226429.1"/>
    <property type="molecule type" value="Genomic_DNA"/>
</dbReference>
<evidence type="ECO:0000256" key="3">
    <source>
        <dbReference type="ARBA" id="ARBA00022741"/>
    </source>
</evidence>
<dbReference type="SUPFAM" id="SSF142764">
    <property type="entry name" value="YgbK-like"/>
    <property type="match status" value="1"/>
</dbReference>
<dbReference type="NCBIfam" id="NF047819">
    <property type="entry name" value="ThrnKinDtnkGamma"/>
    <property type="match status" value="1"/>
</dbReference>
<keyword evidence="10" id="KW-1185">Reference proteome</keyword>
<keyword evidence="3" id="KW-0547">Nucleotide-binding</keyword>
<sequence length="423" mass="45056">MRLIVIADDFTGANDTGVQLAKKGARTDVVLNELPQATNRADVLVINTESRALNTAMAKAKVSEALRPYCQHELPPLVYKKIDSTFRGNVGAEIEAAMQACGAQLAIVAAAIPAAGRVTLNGECRVHGVLLVETEFASDPKTPIISSHIKTLIGLQTVYPIEELDLHTVRGGMLEAALQRLSLAGPLIVVVDAETDSDLALLAQATLQLSNRYVLVGAAGLANALPASSYLTARQRLPVLVVAGSMSEATRQQIIFAAEEKSLGILDVDVEALLRPDREAVIEAIARQAVTVLRDRQHCVLRTCRDADARQMVETLCEKYGLSRQMLGDKISQTLGVITLAIINQAQIGGLFLTGGDIAIAVARSLGAEGYRITSEVAPCVPCGTFVNSEIDDLPVITKAGGFGGPSTLRDALYFIEEMYSGK</sequence>